<evidence type="ECO:0000313" key="1">
    <source>
        <dbReference type="EMBL" id="KAJ8671953.1"/>
    </source>
</evidence>
<accession>A0ACC2NM51</accession>
<reference evidence="1" key="1">
    <citation type="submission" date="2023-04" db="EMBL/GenBank/DDBJ databases">
        <title>A chromosome-level genome assembly of the parasitoid wasp Eretmocerus hayati.</title>
        <authorList>
            <person name="Zhong Y."/>
            <person name="Liu S."/>
            <person name="Liu Y."/>
        </authorList>
    </citation>
    <scope>NUCLEOTIDE SEQUENCE</scope>
    <source>
        <strain evidence="1">ZJU_SS_LIU_2023</strain>
    </source>
</reference>
<keyword evidence="2" id="KW-1185">Reference proteome</keyword>
<evidence type="ECO:0000313" key="2">
    <source>
        <dbReference type="Proteomes" id="UP001239111"/>
    </source>
</evidence>
<dbReference type="Proteomes" id="UP001239111">
    <property type="component" value="Chromosome 3"/>
</dbReference>
<proteinExistence type="predicted"/>
<comment type="caution">
    <text evidence="1">The sequence shown here is derived from an EMBL/GenBank/DDBJ whole genome shotgun (WGS) entry which is preliminary data.</text>
</comment>
<sequence>MVYQQQYFSNQHPDNTVLLNDGSIVKIIYLSRVNNNICVRVMDYNIKKLVYESPFPSSLFNIFEIDERPGGGRSRNINLDNILTKMVKLFINFAPDDPMRKFVLPILHCS</sequence>
<gene>
    <name evidence="1" type="ORF">QAD02_003212</name>
</gene>
<name>A0ACC2NM51_9HYME</name>
<dbReference type="EMBL" id="CM056743">
    <property type="protein sequence ID" value="KAJ8671953.1"/>
    <property type="molecule type" value="Genomic_DNA"/>
</dbReference>
<protein>
    <submittedName>
        <fullName evidence="1">Uncharacterized protein</fullName>
    </submittedName>
</protein>
<organism evidence="1 2">
    <name type="scientific">Eretmocerus hayati</name>
    <dbReference type="NCBI Taxonomy" id="131215"/>
    <lineage>
        <taxon>Eukaryota</taxon>
        <taxon>Metazoa</taxon>
        <taxon>Ecdysozoa</taxon>
        <taxon>Arthropoda</taxon>
        <taxon>Hexapoda</taxon>
        <taxon>Insecta</taxon>
        <taxon>Pterygota</taxon>
        <taxon>Neoptera</taxon>
        <taxon>Endopterygota</taxon>
        <taxon>Hymenoptera</taxon>
        <taxon>Apocrita</taxon>
        <taxon>Proctotrupomorpha</taxon>
        <taxon>Chalcidoidea</taxon>
        <taxon>Aphelinidae</taxon>
        <taxon>Aphelininae</taxon>
        <taxon>Eretmocerus</taxon>
    </lineage>
</organism>